<gene>
    <name evidence="2" type="ORF">ACHMWK_22175</name>
</gene>
<keyword evidence="3" id="KW-1185">Reference proteome</keyword>
<proteinExistence type="predicted"/>
<evidence type="ECO:0000313" key="3">
    <source>
        <dbReference type="Proteomes" id="UP001609821"/>
    </source>
</evidence>
<comment type="caution">
    <text evidence="2">The sequence shown here is derived from an EMBL/GenBank/DDBJ whole genome shotgun (WGS) entry which is preliminary data.</text>
</comment>
<dbReference type="RefSeq" id="WP_338578869.1">
    <property type="nucleotide sequence ID" value="NZ_JBINXA010000018.1"/>
</dbReference>
<feature type="transmembrane region" description="Helical" evidence="1">
    <location>
        <begin position="20"/>
        <end position="44"/>
    </location>
</feature>
<feature type="transmembrane region" description="Helical" evidence="1">
    <location>
        <begin position="56"/>
        <end position="75"/>
    </location>
</feature>
<keyword evidence="1" id="KW-0472">Membrane</keyword>
<evidence type="ECO:0008006" key="4">
    <source>
        <dbReference type="Google" id="ProtNLM"/>
    </source>
</evidence>
<organism evidence="2 3">
    <name type="scientific">Pseudomonas kulmbachensis</name>
    <dbReference type="NCBI Taxonomy" id="3043408"/>
    <lineage>
        <taxon>Bacteria</taxon>
        <taxon>Pseudomonadati</taxon>
        <taxon>Pseudomonadota</taxon>
        <taxon>Gammaproteobacteria</taxon>
        <taxon>Pseudomonadales</taxon>
        <taxon>Pseudomonadaceae</taxon>
        <taxon>Pseudomonas</taxon>
    </lineage>
</organism>
<keyword evidence="1" id="KW-1133">Transmembrane helix</keyword>
<name>A0ABW7M435_9PSED</name>
<accession>A0ABW7M435</accession>
<reference evidence="2 3" key="1">
    <citation type="submission" date="2024-10" db="EMBL/GenBank/DDBJ databases">
        <title>Aeromonas and Pseudomonas from the Cagarras Archipelago, Rio de Janeiro, Brazil.</title>
        <authorList>
            <person name="Canellas A.L.B."/>
            <person name="Laport M.S."/>
        </authorList>
    </citation>
    <scope>NUCLEOTIDE SEQUENCE [LARGE SCALE GENOMIC DNA]</scope>
    <source>
        <strain evidence="2 3">CPF-4</strain>
    </source>
</reference>
<protein>
    <recommendedName>
        <fullName evidence="4">MFS transporter</fullName>
    </recommendedName>
</protein>
<sequence length="138" mass="15275">MIDSRTNLKIVRASAWYDLIVTSALMTPWTAALLLSVLAGWSAQLGLERVFPALDATQMMLANLLGSVVVVWSLWRVRHASQRVGRYDALARVLFAVWQVYAVSQGASYLILLVTAMEIVFGIAQLLPVRAPHQPDIL</sequence>
<dbReference type="Proteomes" id="UP001609821">
    <property type="component" value="Unassembled WGS sequence"/>
</dbReference>
<dbReference type="EMBL" id="JBINXB010000049">
    <property type="protein sequence ID" value="MFH6568667.1"/>
    <property type="molecule type" value="Genomic_DNA"/>
</dbReference>
<keyword evidence="1" id="KW-0812">Transmembrane</keyword>
<evidence type="ECO:0000256" key="1">
    <source>
        <dbReference type="SAM" id="Phobius"/>
    </source>
</evidence>
<evidence type="ECO:0000313" key="2">
    <source>
        <dbReference type="EMBL" id="MFH6568667.1"/>
    </source>
</evidence>